<sequence>MRHDVDHNGARFTYFHTTSVILKKVRIQSREGRRL</sequence>
<accession>A0A2T5UBX3</accession>
<evidence type="ECO:0000313" key="2">
    <source>
        <dbReference type="Proteomes" id="UP000244013"/>
    </source>
</evidence>
<reference evidence="1 2" key="1">
    <citation type="submission" date="2018-04" db="EMBL/GenBank/DDBJ databases">
        <title>Genomic Encyclopedia of Type Strains, Phase III (KMG-III): the genomes of soil and plant-associated and newly described type strains.</title>
        <authorList>
            <person name="Whitman W."/>
        </authorList>
    </citation>
    <scope>NUCLEOTIDE SEQUENCE [LARGE SCALE GENOMIC DNA]</scope>
    <source>
        <strain evidence="1 2">MA-olki</strain>
    </source>
</reference>
<proteinExistence type="predicted"/>
<name>A0A2T5UBX3_9SPHN</name>
<dbReference type="AlphaFoldDB" id="A0A2T5UBX3"/>
<protein>
    <submittedName>
        <fullName evidence="1">Uncharacterized protein</fullName>
    </submittedName>
</protein>
<organism evidence="1 2">
    <name type="scientific">Sphingomonas faeni</name>
    <dbReference type="NCBI Taxonomy" id="185950"/>
    <lineage>
        <taxon>Bacteria</taxon>
        <taxon>Pseudomonadati</taxon>
        <taxon>Pseudomonadota</taxon>
        <taxon>Alphaproteobacteria</taxon>
        <taxon>Sphingomonadales</taxon>
        <taxon>Sphingomonadaceae</taxon>
        <taxon>Sphingomonas</taxon>
    </lineage>
</organism>
<dbReference type="Proteomes" id="UP000244013">
    <property type="component" value="Unassembled WGS sequence"/>
</dbReference>
<evidence type="ECO:0000313" key="1">
    <source>
        <dbReference type="EMBL" id="PTW48991.1"/>
    </source>
</evidence>
<dbReference type="EMBL" id="QAYE01000001">
    <property type="protein sequence ID" value="PTW48991.1"/>
    <property type="molecule type" value="Genomic_DNA"/>
</dbReference>
<comment type="caution">
    <text evidence="1">The sequence shown here is derived from an EMBL/GenBank/DDBJ whole genome shotgun (WGS) entry which is preliminary data.</text>
</comment>
<gene>
    <name evidence="1" type="ORF">C8J25_101492</name>
</gene>